<feature type="domain" description="HTH lysR-type" evidence="5">
    <location>
        <begin position="1"/>
        <end position="58"/>
    </location>
</feature>
<dbReference type="PANTHER" id="PTHR30346:SF28">
    <property type="entry name" value="HTH-TYPE TRANSCRIPTIONAL REGULATOR CYNR"/>
    <property type="match status" value="1"/>
</dbReference>
<name>A0A7H0LQE8_9SPHN</name>
<dbReference type="Pfam" id="PF00126">
    <property type="entry name" value="HTH_1"/>
    <property type="match status" value="1"/>
</dbReference>
<dbReference type="InterPro" id="IPR005119">
    <property type="entry name" value="LysR_subst-bd"/>
</dbReference>
<keyword evidence="4" id="KW-0804">Transcription</keyword>
<dbReference type="GO" id="GO:0003700">
    <property type="term" value="F:DNA-binding transcription factor activity"/>
    <property type="evidence" value="ECO:0007669"/>
    <property type="project" value="InterPro"/>
</dbReference>
<organism evidence="6 7">
    <name type="scientific">Sphingomonas alpina</name>
    <dbReference type="NCBI Taxonomy" id="653931"/>
    <lineage>
        <taxon>Bacteria</taxon>
        <taxon>Pseudomonadati</taxon>
        <taxon>Pseudomonadota</taxon>
        <taxon>Alphaproteobacteria</taxon>
        <taxon>Sphingomonadales</taxon>
        <taxon>Sphingomonadaceae</taxon>
        <taxon>Sphingomonas</taxon>
    </lineage>
</organism>
<evidence type="ECO:0000313" key="6">
    <source>
        <dbReference type="EMBL" id="QNQ11901.1"/>
    </source>
</evidence>
<dbReference type="CDD" id="cd08427">
    <property type="entry name" value="PBP2_LTTR_like_2"/>
    <property type="match status" value="1"/>
</dbReference>
<evidence type="ECO:0000256" key="2">
    <source>
        <dbReference type="ARBA" id="ARBA00023015"/>
    </source>
</evidence>
<dbReference type="EMBL" id="CP061038">
    <property type="protein sequence ID" value="QNQ11901.1"/>
    <property type="molecule type" value="Genomic_DNA"/>
</dbReference>
<evidence type="ECO:0000256" key="3">
    <source>
        <dbReference type="ARBA" id="ARBA00023125"/>
    </source>
</evidence>
<dbReference type="Proteomes" id="UP000516148">
    <property type="component" value="Chromosome"/>
</dbReference>
<keyword evidence="3" id="KW-0238">DNA-binding</keyword>
<protein>
    <submittedName>
        <fullName evidence="6">LysR family transcriptional regulator</fullName>
    </submittedName>
</protein>
<dbReference type="GO" id="GO:0032993">
    <property type="term" value="C:protein-DNA complex"/>
    <property type="evidence" value="ECO:0007669"/>
    <property type="project" value="TreeGrafter"/>
</dbReference>
<keyword evidence="2" id="KW-0805">Transcription regulation</keyword>
<dbReference type="AlphaFoldDB" id="A0A7H0LQE8"/>
<dbReference type="SUPFAM" id="SSF53850">
    <property type="entry name" value="Periplasmic binding protein-like II"/>
    <property type="match status" value="1"/>
</dbReference>
<dbReference type="FunFam" id="1.10.10.10:FF:000001">
    <property type="entry name" value="LysR family transcriptional regulator"/>
    <property type="match status" value="1"/>
</dbReference>
<keyword evidence="7" id="KW-1185">Reference proteome</keyword>
<dbReference type="Pfam" id="PF03466">
    <property type="entry name" value="LysR_substrate"/>
    <property type="match status" value="1"/>
</dbReference>
<dbReference type="InterPro" id="IPR036388">
    <property type="entry name" value="WH-like_DNA-bd_sf"/>
</dbReference>
<evidence type="ECO:0000259" key="5">
    <source>
        <dbReference type="PROSITE" id="PS50931"/>
    </source>
</evidence>
<accession>A0A7H0LQE8</accession>
<dbReference type="PROSITE" id="PS50931">
    <property type="entry name" value="HTH_LYSR"/>
    <property type="match status" value="1"/>
</dbReference>
<evidence type="ECO:0000313" key="7">
    <source>
        <dbReference type="Proteomes" id="UP000516148"/>
    </source>
</evidence>
<dbReference type="PANTHER" id="PTHR30346">
    <property type="entry name" value="TRANSCRIPTIONAL DUAL REGULATOR HCAR-RELATED"/>
    <property type="match status" value="1"/>
</dbReference>
<dbReference type="GO" id="GO:0003677">
    <property type="term" value="F:DNA binding"/>
    <property type="evidence" value="ECO:0007669"/>
    <property type="project" value="UniProtKB-KW"/>
</dbReference>
<dbReference type="InterPro" id="IPR000847">
    <property type="entry name" value="LysR_HTH_N"/>
</dbReference>
<dbReference type="KEGG" id="spap:H3Z74_06595"/>
<dbReference type="Gene3D" id="1.10.10.10">
    <property type="entry name" value="Winged helix-like DNA-binding domain superfamily/Winged helix DNA-binding domain"/>
    <property type="match status" value="1"/>
</dbReference>
<dbReference type="Gene3D" id="3.40.190.10">
    <property type="entry name" value="Periplasmic binding protein-like II"/>
    <property type="match status" value="2"/>
</dbReference>
<dbReference type="SUPFAM" id="SSF46785">
    <property type="entry name" value="Winged helix' DNA-binding domain"/>
    <property type="match status" value="1"/>
</dbReference>
<sequence length="294" mass="32325">MDINFLKTFVAVVDHGSMAAAARTLNISPSAIAQQLHALERELGAPLIVRVGRTVRMTEPGGRILNQARQLLRDADDLRRIANGDELSGELRLGACTTALVGMLPEILARVSGKCPQVNVHIQSGNSSQLYAEVEAGNLDAAFVLEAPYLLPKTCDWTMLREELLILLAPRHLAHRHPHDLLENEPLIRYDRNQWGGRRAEEYLRQAGIRPQERFELNALNPIAVMVNRGLGVSLVPDWAAPWPEGLDLVRLPLPTPCVARRIGIVWSRATIRMGLVSVLLEESAAACAPPPSP</sequence>
<evidence type="ECO:0000256" key="4">
    <source>
        <dbReference type="ARBA" id="ARBA00023163"/>
    </source>
</evidence>
<gene>
    <name evidence="6" type="ORF">H3Z74_06595</name>
</gene>
<reference evidence="6 7" key="1">
    <citation type="submission" date="2020-09" db="EMBL/GenBank/DDBJ databases">
        <title>Sphingomonas sp., a new species isolated from pork steak.</title>
        <authorList>
            <person name="Heidler von Heilborn D."/>
        </authorList>
    </citation>
    <scope>NUCLEOTIDE SEQUENCE [LARGE SCALE GENOMIC DNA]</scope>
    <source>
        <strain evidence="7">S8-3T</strain>
    </source>
</reference>
<comment type="similarity">
    <text evidence="1">Belongs to the LysR transcriptional regulatory family.</text>
</comment>
<evidence type="ECO:0000256" key="1">
    <source>
        <dbReference type="ARBA" id="ARBA00009437"/>
    </source>
</evidence>
<proteinExistence type="inferred from homology"/>
<dbReference type="InterPro" id="IPR036390">
    <property type="entry name" value="WH_DNA-bd_sf"/>
</dbReference>